<dbReference type="InterPro" id="IPR027266">
    <property type="entry name" value="TrmE/GcvT-like"/>
</dbReference>
<evidence type="ECO:0000313" key="3">
    <source>
        <dbReference type="Proteomes" id="UP000183974"/>
    </source>
</evidence>
<dbReference type="Gene3D" id="3.30.1360.120">
    <property type="entry name" value="Probable tRNA modification gtpase trme, domain 1"/>
    <property type="match status" value="1"/>
</dbReference>
<dbReference type="Proteomes" id="UP000183974">
    <property type="component" value="Unassembled WGS sequence"/>
</dbReference>
<dbReference type="InterPro" id="IPR006222">
    <property type="entry name" value="GCVT_N"/>
</dbReference>
<evidence type="ECO:0000313" key="2">
    <source>
        <dbReference type="EMBL" id="SHM35994.1"/>
    </source>
</evidence>
<dbReference type="Pfam" id="PF01571">
    <property type="entry name" value="GCV_T"/>
    <property type="match status" value="1"/>
</dbReference>
<proteinExistence type="predicted"/>
<dbReference type="RefSeq" id="WP_073036810.1">
    <property type="nucleotide sequence ID" value="NZ_BMLR01000014.1"/>
</dbReference>
<dbReference type="STRING" id="337701.SAMN05444398_114105"/>
<evidence type="ECO:0000259" key="1">
    <source>
        <dbReference type="Pfam" id="PF01571"/>
    </source>
</evidence>
<dbReference type="Gene3D" id="3.30.70.1520">
    <property type="entry name" value="Heterotetrameric sarcosine oxidase"/>
    <property type="match status" value="1"/>
</dbReference>
<dbReference type="SUPFAM" id="SSF103025">
    <property type="entry name" value="Folate-binding domain"/>
    <property type="match status" value="1"/>
</dbReference>
<dbReference type="AlphaFoldDB" id="A0A1M7I5F8"/>
<gene>
    <name evidence="2" type="ORF">SAMN05444398_114105</name>
</gene>
<keyword evidence="3" id="KW-1185">Reference proteome</keyword>
<sequence length="188" mass="19951">MPDYTLISTPPLAGYDKIFGTTRLHAPADLAIVSIALPLGAEDAALKAVKSAYGAALPEPGRSTLTKEGARLVRLGSDQAFVIFTHATPDAERAVATRLKGTAYTTDQTDVWTGLEITGPDSRTVLERICPVDLHRDAFAEGDAARTVMEHLGALIVRTGEDTFLLLSASSSANSFLHAVETSIRNTS</sequence>
<dbReference type="OrthoDB" id="7356349at2"/>
<accession>A0A1M7I5F8</accession>
<protein>
    <submittedName>
        <fullName evidence="2">Sarcosine oxidase subunit gamma</fullName>
    </submittedName>
</protein>
<organism evidence="2 3">
    <name type="scientific">Roseovarius pacificus</name>
    <dbReference type="NCBI Taxonomy" id="337701"/>
    <lineage>
        <taxon>Bacteria</taxon>
        <taxon>Pseudomonadati</taxon>
        <taxon>Pseudomonadota</taxon>
        <taxon>Alphaproteobacteria</taxon>
        <taxon>Rhodobacterales</taxon>
        <taxon>Roseobacteraceae</taxon>
        <taxon>Roseovarius</taxon>
    </lineage>
</organism>
<feature type="domain" description="GCVT N-terminal" evidence="1">
    <location>
        <begin position="72"/>
        <end position="172"/>
    </location>
</feature>
<dbReference type="EMBL" id="FRBR01000014">
    <property type="protein sequence ID" value="SHM35994.1"/>
    <property type="molecule type" value="Genomic_DNA"/>
</dbReference>
<name>A0A1M7I5F8_9RHOB</name>
<reference evidence="2 3" key="1">
    <citation type="submission" date="2016-11" db="EMBL/GenBank/DDBJ databases">
        <authorList>
            <person name="Jaros S."/>
            <person name="Januszkiewicz K."/>
            <person name="Wedrychowicz H."/>
        </authorList>
    </citation>
    <scope>NUCLEOTIDE SEQUENCE [LARGE SCALE GENOMIC DNA]</scope>
    <source>
        <strain evidence="2 3">DSM 29589</strain>
    </source>
</reference>